<dbReference type="PROSITE" id="PS51257">
    <property type="entry name" value="PROKAR_LIPOPROTEIN"/>
    <property type="match status" value="1"/>
</dbReference>
<proteinExistence type="predicted"/>
<dbReference type="Proteomes" id="UP001519296">
    <property type="component" value="Unassembled WGS sequence"/>
</dbReference>
<accession>A0ABS5B108</accession>
<feature type="compositionally biased region" description="Low complexity" evidence="1">
    <location>
        <begin position="79"/>
        <end position="94"/>
    </location>
</feature>
<feature type="signal peptide" evidence="2">
    <location>
        <begin position="1"/>
        <end position="21"/>
    </location>
</feature>
<keyword evidence="2" id="KW-0732">Signal</keyword>
<keyword evidence="4" id="KW-1185">Reference proteome</keyword>
<protein>
    <recommendedName>
        <fullName evidence="5">ATP-binding cassette lipoprotein</fullName>
    </recommendedName>
</protein>
<reference evidence="3 4" key="1">
    <citation type="submission" date="2018-02" db="EMBL/GenBank/DDBJ databases">
        <title>Draft genome sequence of Streptococcus oricebi CCUG 70868T type strain.</title>
        <authorList>
            <person name="Mendez V."/>
            <person name="Salva-Serra F."/>
            <person name="Jaen-Luchoro D."/>
            <person name="Gonzales-Siles L."/>
            <person name="Karlsson R."/>
            <person name="Engstrom-Jakobsson H."/>
            <person name="Busquets A."/>
            <person name="Gomila M."/>
            <person name="Pineiro-Iglesias B."/>
            <person name="Bennasar-Figueras A."/>
            <person name="Seeger M."/>
            <person name="Moore E."/>
        </authorList>
    </citation>
    <scope>NUCLEOTIDE SEQUENCE [LARGE SCALE GENOMIC DNA]</scope>
    <source>
        <strain evidence="3 4">CCUG 70868</strain>
    </source>
</reference>
<dbReference type="EMBL" id="PRDG01000001">
    <property type="protein sequence ID" value="MBP2622507.1"/>
    <property type="molecule type" value="Genomic_DNA"/>
</dbReference>
<evidence type="ECO:0000256" key="2">
    <source>
        <dbReference type="SAM" id="SignalP"/>
    </source>
</evidence>
<evidence type="ECO:0000313" key="3">
    <source>
        <dbReference type="EMBL" id="MBP2622507.1"/>
    </source>
</evidence>
<feature type="region of interest" description="Disordered" evidence="1">
    <location>
        <begin position="67"/>
        <end position="94"/>
    </location>
</feature>
<feature type="chain" id="PRO_5047330072" description="ATP-binding cassette lipoprotein" evidence="2">
    <location>
        <begin position="22"/>
        <end position="94"/>
    </location>
</feature>
<sequence>MKLKKISILTLALLTSSLVLAACGQKKEADSKAQNEKSVDINKDAIDTKTKTVNGKEVKEYTMPDGNVVQIPADGEVPDSSGSAENGDSSSSQE</sequence>
<organism evidence="3 4">
    <name type="scientific">Streptococcus oricebi</name>
    <dbReference type="NCBI Taxonomy" id="1547447"/>
    <lineage>
        <taxon>Bacteria</taxon>
        <taxon>Bacillati</taxon>
        <taxon>Bacillota</taxon>
        <taxon>Bacilli</taxon>
        <taxon>Lactobacillales</taxon>
        <taxon>Streptococcaceae</taxon>
        <taxon>Streptococcus</taxon>
    </lineage>
</organism>
<gene>
    <name evidence="3" type="ORF">C4K46_00985</name>
</gene>
<name>A0ABS5B108_9STRE</name>
<evidence type="ECO:0008006" key="5">
    <source>
        <dbReference type="Google" id="ProtNLM"/>
    </source>
</evidence>
<evidence type="ECO:0000313" key="4">
    <source>
        <dbReference type="Proteomes" id="UP001519296"/>
    </source>
</evidence>
<comment type="caution">
    <text evidence="3">The sequence shown here is derived from an EMBL/GenBank/DDBJ whole genome shotgun (WGS) entry which is preliminary data.</text>
</comment>
<dbReference type="RefSeq" id="WP_209626461.1">
    <property type="nucleotide sequence ID" value="NZ_PRDG01000001.1"/>
</dbReference>
<evidence type="ECO:0000256" key="1">
    <source>
        <dbReference type="SAM" id="MobiDB-lite"/>
    </source>
</evidence>